<accession>A0A0F7KDY6</accession>
<reference evidence="2 3" key="2">
    <citation type="journal article" date="2016" name="Genome Announc.">
        <title>Genome Sequence of Nitrosomonas communis Strain Nm2, a Mesophilic Ammonia-Oxidizing Bacterium Isolated from Mediterranean Soil.</title>
        <authorList>
            <person name="Kozlowski J.A."/>
            <person name="Kits K.D."/>
            <person name="Stein L.Y."/>
        </authorList>
    </citation>
    <scope>NUCLEOTIDE SEQUENCE [LARGE SCALE GENOMIC DNA]</scope>
    <source>
        <strain evidence="2 3">Nm2</strain>
    </source>
</reference>
<dbReference type="Proteomes" id="UP000034156">
    <property type="component" value="Chromosome"/>
</dbReference>
<reference evidence="3" key="1">
    <citation type="submission" date="2015-05" db="EMBL/GenBank/DDBJ databases">
        <title>Draft genome of Nitrosomonas communis strain Nm2.</title>
        <authorList>
            <person name="Kozlowski J.A."/>
            <person name="Kits K.D."/>
            <person name="Stein L.Y."/>
        </authorList>
    </citation>
    <scope>NUCLEOTIDE SEQUENCE [LARGE SCALE GENOMIC DNA]</scope>
    <source>
        <strain evidence="3">Nm2</strain>
    </source>
</reference>
<evidence type="ECO:0000313" key="2">
    <source>
        <dbReference type="EMBL" id="AKH37323.1"/>
    </source>
</evidence>
<keyword evidence="1" id="KW-1133">Transmembrane helix</keyword>
<keyword evidence="3" id="KW-1185">Reference proteome</keyword>
<name>A0A0F7KDY6_9PROT</name>
<dbReference type="KEGG" id="nco:AAW31_05095"/>
<protein>
    <submittedName>
        <fullName evidence="2">Uncharacterized protein</fullName>
    </submittedName>
</protein>
<evidence type="ECO:0000313" key="3">
    <source>
        <dbReference type="Proteomes" id="UP000034156"/>
    </source>
</evidence>
<keyword evidence="1" id="KW-0472">Membrane</keyword>
<organism evidence="2 3">
    <name type="scientific">Nitrosomonas communis</name>
    <dbReference type="NCBI Taxonomy" id="44574"/>
    <lineage>
        <taxon>Bacteria</taxon>
        <taxon>Pseudomonadati</taxon>
        <taxon>Pseudomonadota</taxon>
        <taxon>Betaproteobacteria</taxon>
        <taxon>Nitrosomonadales</taxon>
        <taxon>Nitrosomonadaceae</taxon>
        <taxon>Nitrosomonas</taxon>
    </lineage>
</organism>
<feature type="transmembrane region" description="Helical" evidence="1">
    <location>
        <begin position="26"/>
        <end position="49"/>
    </location>
</feature>
<gene>
    <name evidence="2" type="ORF">AAW31_05095</name>
</gene>
<keyword evidence="1" id="KW-0812">Transmembrane</keyword>
<evidence type="ECO:0000256" key="1">
    <source>
        <dbReference type="SAM" id="Phobius"/>
    </source>
</evidence>
<dbReference type="EMBL" id="CP011451">
    <property type="protein sequence ID" value="AKH37323.1"/>
    <property type="molecule type" value="Genomic_DNA"/>
</dbReference>
<proteinExistence type="predicted"/>
<dbReference type="AlphaFoldDB" id="A0A0F7KDY6"/>
<sequence>MARVICLHIKIEYTRIKFFSCGVNDWLFLMLLAGVAVMVFILHSQSIIINKCFFTPSKKFDGIFQN</sequence>